<dbReference type="EMBL" id="HM347310">
    <property type="protein sequence ID" value="ADJ38493.1"/>
    <property type="molecule type" value="Genomic_DNA"/>
</dbReference>
<organism evidence="3">
    <name type="scientific">Phialocephala subalpina</name>
    <dbReference type="NCBI Taxonomy" id="576137"/>
    <lineage>
        <taxon>Eukaryota</taxon>
        <taxon>Fungi</taxon>
        <taxon>Dikarya</taxon>
        <taxon>Ascomycota</taxon>
        <taxon>Pezizomycotina</taxon>
        <taxon>Leotiomycetes</taxon>
        <taxon>Helotiales</taxon>
        <taxon>Mollisiaceae</taxon>
        <taxon>Phialocephala</taxon>
        <taxon>Phialocephala fortinii species complex</taxon>
    </lineage>
</organism>
<accession>D9J2D4</accession>
<feature type="domain" description="HMG box" evidence="2">
    <location>
        <begin position="215"/>
        <end position="244"/>
    </location>
</feature>
<dbReference type="InterPro" id="IPR009071">
    <property type="entry name" value="HMG_box_dom"/>
</dbReference>
<protein>
    <submittedName>
        <fullName evidence="3">MAT1-2-1</fullName>
    </submittedName>
</protein>
<reference evidence="3" key="1">
    <citation type="journal article" date="2010" name="Fungal Genet. Biol.">
        <title>Characterization of the mating type (MAT) locus in the Phialocephala fortinii s.l. -Acephala applanata species complex.</title>
        <authorList>
            <person name="Zaffarano P.L."/>
            <person name="Duo A."/>
            <person name="Grunig C.R."/>
        </authorList>
    </citation>
    <scope>NUCLEOTIDE SEQUENCE</scope>
    <source>
        <strain evidence="3">70_4</strain>
    </source>
</reference>
<evidence type="ECO:0000313" key="3">
    <source>
        <dbReference type="EMBL" id="ADJ38493.1"/>
    </source>
</evidence>
<feature type="region of interest" description="Disordered" evidence="1">
    <location>
        <begin position="200"/>
        <end position="219"/>
    </location>
</feature>
<name>D9J2D4_9HELO</name>
<dbReference type="Gene3D" id="1.10.30.10">
    <property type="entry name" value="High mobility group box domain"/>
    <property type="match status" value="1"/>
</dbReference>
<dbReference type="Pfam" id="PF00505">
    <property type="entry name" value="HMG_box"/>
    <property type="match status" value="1"/>
</dbReference>
<sequence length="378" mass="41299">MAAAATPINFIVHSDPIMPKEQFNKFYAMAEIQITSSNRIAALQASSWFALSEKQKSEFSCRYSNAVHDDAVLLVDKHLTRNQMYIGPKQEIEYFSAALEAMDDTTLSNLCSQIVPVFGDGSVPMYPPAQHCPAAIPLHQGGQQTQASGPPPYNNQLNTLIPVALLSQTLTAQGGAAGQGATAGQGQGTGLGATTPITVTQTVTTPNPRPTKTGRPPNSWILFRADNHDRVKAENPGLSNNAICELSRSHFNDVERCVCRCSQSLCHVGRTCQRDSQSQEPAYKYKPRKSSEIKRRQARGTARADFISSAELETSFAETDEVFTRVNGELNQVENSTGLLGADFDATYSQRQGNDLLDLYPGTYPATEVDFSYSYLFQ</sequence>
<evidence type="ECO:0000259" key="2">
    <source>
        <dbReference type="Pfam" id="PF00505"/>
    </source>
</evidence>
<dbReference type="SUPFAM" id="SSF47095">
    <property type="entry name" value="HMG-box"/>
    <property type="match status" value="1"/>
</dbReference>
<dbReference type="InterPro" id="IPR036910">
    <property type="entry name" value="HMG_box_dom_sf"/>
</dbReference>
<proteinExistence type="predicted"/>
<dbReference type="AlphaFoldDB" id="D9J2D4"/>
<evidence type="ECO:0000256" key="1">
    <source>
        <dbReference type="SAM" id="MobiDB-lite"/>
    </source>
</evidence>
<gene>
    <name evidence="3" type="primary">MAT1-2-1</name>
</gene>